<protein>
    <submittedName>
        <fullName evidence="1">Uncharacterized protein</fullName>
    </submittedName>
</protein>
<proteinExistence type="predicted"/>
<dbReference type="PANTHER" id="PTHR33116">
    <property type="entry name" value="REVERSE TRANSCRIPTASE ZINC-BINDING DOMAIN-CONTAINING PROTEIN-RELATED-RELATED"/>
    <property type="match status" value="1"/>
</dbReference>
<dbReference type="Proteomes" id="UP001630127">
    <property type="component" value="Unassembled WGS sequence"/>
</dbReference>
<accession>A0ABD3AQL0</accession>
<dbReference type="EMBL" id="JBJUIK010000003">
    <property type="protein sequence ID" value="KAL3533361.1"/>
    <property type="molecule type" value="Genomic_DNA"/>
</dbReference>
<gene>
    <name evidence="1" type="ORF">ACH5RR_006882</name>
</gene>
<keyword evidence="2" id="KW-1185">Reference proteome</keyword>
<dbReference type="PANTHER" id="PTHR33116:SF80">
    <property type="entry name" value="REVERSE TRANSCRIPTASE ZINC-BINDING DOMAIN-CONTAINING PROTEIN"/>
    <property type="match status" value="1"/>
</dbReference>
<evidence type="ECO:0000313" key="1">
    <source>
        <dbReference type="EMBL" id="KAL3533361.1"/>
    </source>
</evidence>
<evidence type="ECO:0000313" key="2">
    <source>
        <dbReference type="Proteomes" id="UP001630127"/>
    </source>
</evidence>
<comment type="caution">
    <text evidence="1">The sequence shown here is derived from an EMBL/GenBank/DDBJ whole genome shotgun (WGS) entry which is preliminary data.</text>
</comment>
<reference evidence="1 2" key="1">
    <citation type="submission" date="2024-11" db="EMBL/GenBank/DDBJ databases">
        <title>A near-complete genome assembly of Cinchona calisaya.</title>
        <authorList>
            <person name="Lian D.C."/>
            <person name="Zhao X.W."/>
            <person name="Wei L."/>
        </authorList>
    </citation>
    <scope>NUCLEOTIDE SEQUENCE [LARGE SCALE GENOMIC DNA]</scope>
    <source>
        <tissue evidence="1">Nenye</tissue>
    </source>
</reference>
<sequence>MCSEVLSLGLKVLTQLGKLTPYAILQGCPSVTHLSYVDDTMIFTRGKLKRTYFKHMPDKLQAKVGGWKNNFLSPGGRLAFIKQVLSTIPIHQFAVNEASKSVLKSMVQVLANFFSGNTPNGDRRYWVNWKQCCLPTEEDGLGIRNFQDISHTFYLKLWWRFYSLDSLWAIYMRARYKSLDAAAP</sequence>
<organism evidence="1 2">
    <name type="scientific">Cinchona calisaya</name>
    <dbReference type="NCBI Taxonomy" id="153742"/>
    <lineage>
        <taxon>Eukaryota</taxon>
        <taxon>Viridiplantae</taxon>
        <taxon>Streptophyta</taxon>
        <taxon>Embryophyta</taxon>
        <taxon>Tracheophyta</taxon>
        <taxon>Spermatophyta</taxon>
        <taxon>Magnoliopsida</taxon>
        <taxon>eudicotyledons</taxon>
        <taxon>Gunneridae</taxon>
        <taxon>Pentapetalae</taxon>
        <taxon>asterids</taxon>
        <taxon>lamiids</taxon>
        <taxon>Gentianales</taxon>
        <taxon>Rubiaceae</taxon>
        <taxon>Cinchonoideae</taxon>
        <taxon>Cinchoneae</taxon>
        <taxon>Cinchona</taxon>
    </lineage>
</organism>
<name>A0ABD3AQL0_9GENT</name>
<dbReference type="AlphaFoldDB" id="A0ABD3AQL0"/>